<evidence type="ECO:0000313" key="2">
    <source>
        <dbReference type="Proteomes" id="UP000887159"/>
    </source>
</evidence>
<proteinExistence type="predicted"/>
<gene>
    <name evidence="1" type="primary">X975_13987</name>
    <name evidence="1" type="ORF">TNCV_4660231</name>
</gene>
<dbReference type="Gene3D" id="3.30.420.10">
    <property type="entry name" value="Ribonuclease H-like superfamily/Ribonuclease H"/>
    <property type="match status" value="1"/>
</dbReference>
<reference evidence="1" key="1">
    <citation type="submission" date="2020-08" db="EMBL/GenBank/DDBJ databases">
        <title>Multicomponent nature underlies the extraordinary mechanical properties of spider dragline silk.</title>
        <authorList>
            <person name="Kono N."/>
            <person name="Nakamura H."/>
            <person name="Mori M."/>
            <person name="Yoshida Y."/>
            <person name="Ohtoshi R."/>
            <person name="Malay A.D."/>
            <person name="Moran D.A.P."/>
            <person name="Tomita M."/>
            <person name="Numata K."/>
            <person name="Arakawa K."/>
        </authorList>
    </citation>
    <scope>NUCLEOTIDE SEQUENCE</scope>
</reference>
<organism evidence="1 2">
    <name type="scientific">Trichonephila clavipes</name>
    <name type="common">Golden silk orbweaver</name>
    <name type="synonym">Nephila clavipes</name>
    <dbReference type="NCBI Taxonomy" id="2585209"/>
    <lineage>
        <taxon>Eukaryota</taxon>
        <taxon>Metazoa</taxon>
        <taxon>Ecdysozoa</taxon>
        <taxon>Arthropoda</taxon>
        <taxon>Chelicerata</taxon>
        <taxon>Arachnida</taxon>
        <taxon>Araneae</taxon>
        <taxon>Araneomorphae</taxon>
        <taxon>Entelegynae</taxon>
        <taxon>Araneoidea</taxon>
        <taxon>Nephilidae</taxon>
        <taxon>Trichonephila</taxon>
    </lineage>
</organism>
<dbReference type="GO" id="GO:0003676">
    <property type="term" value="F:nucleic acid binding"/>
    <property type="evidence" value="ECO:0007669"/>
    <property type="project" value="InterPro"/>
</dbReference>
<dbReference type="Proteomes" id="UP000887159">
    <property type="component" value="Unassembled WGS sequence"/>
</dbReference>
<sequence>MSGVNSCAAEQFHSDASLRAVSRRALVRTTLKAGSGRRKFVEHDGHIRVRRYVSERCLPQCVIKRQSGLTSEVMDNARPHVASNVQTFLSAQHMQLLPWSAYSLDISRIEHVWDFVGWDLSRDPRPTASKDTFWVCIQTIWHSLPQAEIQHLFDSMPHRIAAYIARCGGYTKY</sequence>
<accession>A0A8X6SCH0</accession>
<dbReference type="AlphaFoldDB" id="A0A8X6SCH0"/>
<keyword evidence="2" id="KW-1185">Reference proteome</keyword>
<protein>
    <submittedName>
        <fullName evidence="1">Transposable element Tcb2 transposase</fullName>
    </submittedName>
</protein>
<evidence type="ECO:0000313" key="1">
    <source>
        <dbReference type="EMBL" id="GFY08830.1"/>
    </source>
</evidence>
<name>A0A8X6SCH0_TRICX</name>
<dbReference type="InterPro" id="IPR036397">
    <property type="entry name" value="RNaseH_sf"/>
</dbReference>
<comment type="caution">
    <text evidence="1">The sequence shown here is derived from an EMBL/GenBank/DDBJ whole genome shotgun (WGS) entry which is preliminary data.</text>
</comment>
<dbReference type="EMBL" id="BMAU01021284">
    <property type="protein sequence ID" value="GFY08830.1"/>
    <property type="molecule type" value="Genomic_DNA"/>
</dbReference>